<sequence length="156" mass="15897">MYGPASWIRTSSLGALCGGWVLSATRDAALGSYAIGSFTCGVRPEGTACLIGPASLDITMTVELGGTGRGLAHGSVACNRVVDVRLRTPAIPGSRLNLGASEGAPIAELSINGRPAWRGADIRVDGSAGFIVSANVERTDTAGEFSGSTALIIEYL</sequence>
<proteinExistence type="predicted"/>
<reference evidence="1" key="1">
    <citation type="submission" date="2019-05" db="EMBL/GenBank/DDBJ databases">
        <authorList>
            <consortium name="Pathogen Informatics"/>
        </authorList>
    </citation>
    <scope>NUCLEOTIDE SEQUENCE [LARGE SCALE GENOMIC DNA]</scope>
    <source>
        <strain evidence="1">NCTC12965</strain>
    </source>
</reference>
<gene>
    <name evidence="1" type="ORF">NCTC12965_01089</name>
</gene>
<organism evidence="1">
    <name type="scientific">Serratia fonticola</name>
    <dbReference type="NCBI Taxonomy" id="47917"/>
    <lineage>
        <taxon>Bacteria</taxon>
        <taxon>Pseudomonadati</taxon>
        <taxon>Pseudomonadota</taxon>
        <taxon>Gammaproteobacteria</taxon>
        <taxon>Enterobacterales</taxon>
        <taxon>Yersiniaceae</taxon>
        <taxon>Serratia</taxon>
    </lineage>
</organism>
<dbReference type="EMBL" id="CABEEZ010000021">
    <property type="protein sequence ID" value="VTR20690.1"/>
    <property type="molecule type" value="Genomic_DNA"/>
</dbReference>
<evidence type="ECO:0008006" key="2">
    <source>
        <dbReference type="Google" id="ProtNLM"/>
    </source>
</evidence>
<accession>A0A4U9TKW3</accession>
<evidence type="ECO:0000313" key="1">
    <source>
        <dbReference type="EMBL" id="VTR20690.1"/>
    </source>
</evidence>
<protein>
    <recommendedName>
        <fullName evidence="2">Fimbrial protein</fullName>
    </recommendedName>
</protein>
<dbReference type="AlphaFoldDB" id="A0A4U9TKW3"/>
<name>A0A4U9TKW3_SERFO</name>